<proteinExistence type="predicted"/>
<dbReference type="InterPro" id="IPR035940">
    <property type="entry name" value="CAP_sf"/>
</dbReference>
<dbReference type="AlphaFoldDB" id="A0A014MX57"/>
<organism evidence="2 3">
    <name type="scientific">Metarhizium robertsii</name>
    <dbReference type="NCBI Taxonomy" id="568076"/>
    <lineage>
        <taxon>Eukaryota</taxon>
        <taxon>Fungi</taxon>
        <taxon>Dikarya</taxon>
        <taxon>Ascomycota</taxon>
        <taxon>Pezizomycotina</taxon>
        <taxon>Sordariomycetes</taxon>
        <taxon>Hypocreomycetidae</taxon>
        <taxon>Hypocreales</taxon>
        <taxon>Clavicipitaceae</taxon>
        <taxon>Metarhizium</taxon>
    </lineage>
</organism>
<evidence type="ECO:0000313" key="3">
    <source>
        <dbReference type="Proteomes" id="UP000030151"/>
    </source>
</evidence>
<evidence type="ECO:0000313" key="2">
    <source>
        <dbReference type="EMBL" id="EXU95965.1"/>
    </source>
</evidence>
<dbReference type="Proteomes" id="UP000030151">
    <property type="component" value="Unassembled WGS sequence"/>
</dbReference>
<name>A0A014MX57_9HYPO</name>
<protein>
    <recommendedName>
        <fullName evidence="4">SCP domain-containing protein</fullName>
    </recommendedName>
</protein>
<dbReference type="EMBL" id="JELW01000059">
    <property type="protein sequence ID" value="EXU95965.1"/>
    <property type="molecule type" value="Genomic_DNA"/>
</dbReference>
<dbReference type="OrthoDB" id="4939821at2759"/>
<dbReference type="SUPFAM" id="SSF55797">
    <property type="entry name" value="PR-1-like"/>
    <property type="match status" value="1"/>
</dbReference>
<reference evidence="2 3" key="1">
    <citation type="submission" date="2014-02" db="EMBL/GenBank/DDBJ databases">
        <title>The genome sequence of the entomopathogenic fungus Metarhizium robertsii ARSEF 2575.</title>
        <authorList>
            <person name="Giuliano Garisto Donzelli B."/>
            <person name="Roe B.A."/>
            <person name="Macmil S.L."/>
            <person name="Krasnoff S.B."/>
            <person name="Gibson D.M."/>
        </authorList>
    </citation>
    <scope>NUCLEOTIDE SEQUENCE [LARGE SCALE GENOMIC DNA]</scope>
    <source>
        <strain evidence="2 3">ARSEF 2575</strain>
    </source>
</reference>
<accession>A0A014MX57</accession>
<comment type="caution">
    <text evidence="2">The sequence shown here is derived from an EMBL/GenBank/DDBJ whole genome shotgun (WGS) entry which is preliminary data.</text>
</comment>
<dbReference type="HOGENOM" id="CLU_1054040_0_0_1"/>
<evidence type="ECO:0000256" key="1">
    <source>
        <dbReference type="SAM" id="MobiDB-lite"/>
    </source>
</evidence>
<gene>
    <name evidence="2" type="ORF">X797_010970</name>
</gene>
<evidence type="ECO:0008006" key="4">
    <source>
        <dbReference type="Google" id="ProtNLM"/>
    </source>
</evidence>
<feature type="region of interest" description="Disordered" evidence="1">
    <location>
        <begin position="80"/>
        <end position="108"/>
    </location>
</feature>
<feature type="compositionally biased region" description="Polar residues" evidence="1">
    <location>
        <begin position="83"/>
        <end position="95"/>
    </location>
</feature>
<sequence length="264" mass="28784">MRTPSSPCQRPPRPTIRLELNSAHGVRRNPSSIPVTAVNNYGNTISSSLIDIPKGTIRSTSALLDPGIEDSLSYGLPPFDIKNTPNGNNEISQPSGPGRISGPSQSCKEGTCGGNNTEYMSFINKWRTIIGKPTLEHDALLEGNACETSRRSPSELEHIIWNRSTGYFWSDLPTMEEACKRFPPGWSGGPTGHADVMSSAKYTKTGCGQKNSIWTCDLACDKPCDFNLHPETQLSRSNSQSNSRRINLGIGNRLGFACAIKTRE</sequence>